<feature type="compositionally biased region" description="Polar residues" evidence="1">
    <location>
        <begin position="88"/>
        <end position="98"/>
    </location>
</feature>
<keyword evidence="3" id="KW-1185">Reference proteome</keyword>
<dbReference type="EMBL" id="SRLO01025585">
    <property type="protein sequence ID" value="TNN21841.1"/>
    <property type="molecule type" value="Genomic_DNA"/>
</dbReference>
<protein>
    <submittedName>
        <fullName evidence="2">Uncharacterized protein</fullName>
    </submittedName>
</protein>
<comment type="caution">
    <text evidence="2">The sequence shown here is derived from an EMBL/GenBank/DDBJ whole genome shotgun (WGS) entry which is preliminary data.</text>
</comment>
<organism evidence="2 3">
    <name type="scientific">Liparis tanakae</name>
    <name type="common">Tanaka's snailfish</name>
    <dbReference type="NCBI Taxonomy" id="230148"/>
    <lineage>
        <taxon>Eukaryota</taxon>
        <taxon>Metazoa</taxon>
        <taxon>Chordata</taxon>
        <taxon>Craniata</taxon>
        <taxon>Vertebrata</taxon>
        <taxon>Euteleostomi</taxon>
        <taxon>Actinopterygii</taxon>
        <taxon>Neopterygii</taxon>
        <taxon>Teleostei</taxon>
        <taxon>Neoteleostei</taxon>
        <taxon>Acanthomorphata</taxon>
        <taxon>Eupercaria</taxon>
        <taxon>Perciformes</taxon>
        <taxon>Cottioidei</taxon>
        <taxon>Cottales</taxon>
        <taxon>Liparidae</taxon>
        <taxon>Liparis</taxon>
    </lineage>
</organism>
<dbReference type="AlphaFoldDB" id="A0A4Z2DZ58"/>
<name>A0A4Z2DZ58_9TELE</name>
<evidence type="ECO:0000313" key="3">
    <source>
        <dbReference type="Proteomes" id="UP000314294"/>
    </source>
</evidence>
<feature type="region of interest" description="Disordered" evidence="1">
    <location>
        <begin position="1"/>
        <end position="21"/>
    </location>
</feature>
<gene>
    <name evidence="2" type="ORF">EYF80_068047</name>
</gene>
<feature type="region of interest" description="Disordered" evidence="1">
    <location>
        <begin position="88"/>
        <end position="112"/>
    </location>
</feature>
<dbReference type="Proteomes" id="UP000314294">
    <property type="component" value="Unassembled WGS sequence"/>
</dbReference>
<accession>A0A4Z2DZ58</accession>
<sequence length="112" mass="12289">MAARANKATPLFSSSIAPRSPTFSVCPVDAQRSDLSAVRQDSRLVKERRVLPQPHSRSLSAAYTALLWRSARTRSTVKSRGLCSSELVNRSAEPTTKAQPRPWVLTQPDLAS</sequence>
<evidence type="ECO:0000313" key="2">
    <source>
        <dbReference type="EMBL" id="TNN21841.1"/>
    </source>
</evidence>
<feature type="compositionally biased region" description="Polar residues" evidence="1">
    <location>
        <begin position="11"/>
        <end position="21"/>
    </location>
</feature>
<proteinExistence type="predicted"/>
<reference evidence="2 3" key="1">
    <citation type="submission" date="2019-03" db="EMBL/GenBank/DDBJ databases">
        <title>First draft genome of Liparis tanakae, snailfish: a comprehensive survey of snailfish specific genes.</title>
        <authorList>
            <person name="Kim W."/>
            <person name="Song I."/>
            <person name="Jeong J.-H."/>
            <person name="Kim D."/>
            <person name="Kim S."/>
            <person name="Ryu S."/>
            <person name="Song J.Y."/>
            <person name="Lee S.K."/>
        </authorList>
    </citation>
    <scope>NUCLEOTIDE SEQUENCE [LARGE SCALE GENOMIC DNA]</scope>
    <source>
        <tissue evidence="2">Muscle</tissue>
    </source>
</reference>
<evidence type="ECO:0000256" key="1">
    <source>
        <dbReference type="SAM" id="MobiDB-lite"/>
    </source>
</evidence>